<proteinExistence type="predicted"/>
<feature type="compositionally biased region" description="Polar residues" evidence="1">
    <location>
        <begin position="263"/>
        <end position="278"/>
    </location>
</feature>
<dbReference type="InterPro" id="IPR000727">
    <property type="entry name" value="T_SNARE_dom"/>
</dbReference>
<evidence type="ECO:0000259" key="2">
    <source>
        <dbReference type="PROSITE" id="PS50192"/>
    </source>
</evidence>
<dbReference type="EMBL" id="JAIWYP010000014">
    <property type="protein sequence ID" value="KAH3713288.1"/>
    <property type="molecule type" value="Genomic_DNA"/>
</dbReference>
<dbReference type="PROSITE" id="PS50192">
    <property type="entry name" value="T_SNARE"/>
    <property type="match status" value="1"/>
</dbReference>
<gene>
    <name evidence="3" type="ORF">DPMN_073076</name>
</gene>
<evidence type="ECO:0000313" key="3">
    <source>
        <dbReference type="EMBL" id="KAH3713288.1"/>
    </source>
</evidence>
<protein>
    <recommendedName>
        <fullName evidence="2">t-SNARE coiled-coil homology domain-containing protein</fullName>
    </recommendedName>
</protein>
<feature type="domain" description="T-SNARE coiled-coil homology" evidence="2">
    <location>
        <begin position="1"/>
        <end position="61"/>
    </location>
</feature>
<dbReference type="AlphaFoldDB" id="A0A9D4BYE9"/>
<feature type="region of interest" description="Disordered" evidence="1">
    <location>
        <begin position="256"/>
        <end position="278"/>
    </location>
</feature>
<evidence type="ECO:0000256" key="1">
    <source>
        <dbReference type="SAM" id="MobiDB-lite"/>
    </source>
</evidence>
<evidence type="ECO:0000313" key="4">
    <source>
        <dbReference type="Proteomes" id="UP000828390"/>
    </source>
</evidence>
<accession>A0A9D4BYE9</accession>
<dbReference type="Proteomes" id="UP000828390">
    <property type="component" value="Unassembled WGS sequence"/>
</dbReference>
<keyword evidence="4" id="KW-1185">Reference proteome</keyword>
<comment type="caution">
    <text evidence="3">The sequence shown here is derived from an EMBL/GenBank/DDBJ whole genome shotgun (WGS) entry which is preliminary data.</text>
</comment>
<sequence>MLEEHRSHAAEIQASVDSITTEIQHLHKKLEDQGATLTSVNQNTTETNANVKIIAQDLKDLKDLMEQINARERNTVPIPVLRMEVSSQNISNDDARKFHQIVVDGSNINVGDEQWRRIVKEFQIAKNGIANESGVNSREVTETRFECIAMYIQCWTLNGILKLCEDCLSGKLSEIFKPVERELRKIEGFRFVTLDAIIYKNDLVRCMQIIVRRIQRVSKEQYDSDDTHLQFTKFESSDTKISSNENKVSRSSVHSSFDDSLSWAPTSTTARTSTDRQQAITSDVNDDNCLQSVVENLGHEFEVFSDENTCIVLKTPHTVESSGKIFCPHIGFRNSHPG</sequence>
<name>A0A9D4BYE9_DREPO</name>
<organism evidence="3 4">
    <name type="scientific">Dreissena polymorpha</name>
    <name type="common">Zebra mussel</name>
    <name type="synonym">Mytilus polymorpha</name>
    <dbReference type="NCBI Taxonomy" id="45954"/>
    <lineage>
        <taxon>Eukaryota</taxon>
        <taxon>Metazoa</taxon>
        <taxon>Spiralia</taxon>
        <taxon>Lophotrochozoa</taxon>
        <taxon>Mollusca</taxon>
        <taxon>Bivalvia</taxon>
        <taxon>Autobranchia</taxon>
        <taxon>Heteroconchia</taxon>
        <taxon>Euheterodonta</taxon>
        <taxon>Imparidentia</taxon>
        <taxon>Neoheterodontei</taxon>
        <taxon>Myida</taxon>
        <taxon>Dreissenoidea</taxon>
        <taxon>Dreissenidae</taxon>
        <taxon>Dreissena</taxon>
    </lineage>
</organism>
<reference evidence="3" key="2">
    <citation type="submission" date="2020-11" db="EMBL/GenBank/DDBJ databases">
        <authorList>
            <person name="McCartney M.A."/>
            <person name="Auch B."/>
            <person name="Kono T."/>
            <person name="Mallez S."/>
            <person name="Becker A."/>
            <person name="Gohl D.M."/>
            <person name="Silverstein K.A.T."/>
            <person name="Koren S."/>
            <person name="Bechman K.B."/>
            <person name="Herman A."/>
            <person name="Abrahante J.E."/>
            <person name="Garbe J."/>
        </authorList>
    </citation>
    <scope>NUCLEOTIDE SEQUENCE</scope>
    <source>
        <strain evidence="3">Duluth1</strain>
        <tissue evidence="3">Whole animal</tissue>
    </source>
</reference>
<reference evidence="3" key="1">
    <citation type="journal article" date="2019" name="bioRxiv">
        <title>The Genome of the Zebra Mussel, Dreissena polymorpha: A Resource for Invasive Species Research.</title>
        <authorList>
            <person name="McCartney M.A."/>
            <person name="Auch B."/>
            <person name="Kono T."/>
            <person name="Mallez S."/>
            <person name="Zhang Y."/>
            <person name="Obille A."/>
            <person name="Becker A."/>
            <person name="Abrahante J.E."/>
            <person name="Garbe J."/>
            <person name="Badalamenti J.P."/>
            <person name="Herman A."/>
            <person name="Mangelson H."/>
            <person name="Liachko I."/>
            <person name="Sullivan S."/>
            <person name="Sone E.D."/>
            <person name="Koren S."/>
            <person name="Silverstein K.A.T."/>
            <person name="Beckman K.B."/>
            <person name="Gohl D.M."/>
        </authorList>
    </citation>
    <scope>NUCLEOTIDE SEQUENCE</scope>
    <source>
        <strain evidence="3">Duluth1</strain>
        <tissue evidence="3">Whole animal</tissue>
    </source>
</reference>